<evidence type="ECO:0000313" key="4">
    <source>
        <dbReference type="EMBL" id="EIT70148.1"/>
    </source>
</evidence>
<accession>I8T8R7</accession>
<gene>
    <name evidence="3" type="ORF">WQQ_00980</name>
    <name evidence="4" type="ORF">WQQ_02850</name>
</gene>
<dbReference type="EMBL" id="AKGD01000001">
    <property type="protein sequence ID" value="EIT70148.1"/>
    <property type="molecule type" value="Genomic_DNA"/>
</dbReference>
<name>I8T8R7_9GAMM</name>
<dbReference type="AlphaFoldDB" id="I8T8R7"/>
<dbReference type="Pfam" id="PF03795">
    <property type="entry name" value="YCII"/>
    <property type="match status" value="1"/>
</dbReference>
<evidence type="ECO:0000259" key="2">
    <source>
        <dbReference type="Pfam" id="PF03795"/>
    </source>
</evidence>
<organism evidence="4 5">
    <name type="scientific">Hydrocarboniphaga effusa AP103</name>
    <dbReference type="NCBI Taxonomy" id="1172194"/>
    <lineage>
        <taxon>Bacteria</taxon>
        <taxon>Pseudomonadati</taxon>
        <taxon>Pseudomonadota</taxon>
        <taxon>Gammaproteobacteria</taxon>
        <taxon>Nevskiales</taxon>
        <taxon>Nevskiaceae</taxon>
        <taxon>Hydrocarboniphaga</taxon>
    </lineage>
</organism>
<reference evidence="4 5" key="1">
    <citation type="journal article" date="2012" name="J. Bacteriol.">
        <title>Genome Sequence of n-Alkane-Degrading Hydrocarboniphaga effusa Strain AP103T (ATCC BAA-332T).</title>
        <authorList>
            <person name="Chang H.K."/>
            <person name="Zylstra G.J."/>
            <person name="Chae J.C."/>
        </authorList>
    </citation>
    <scope>NUCLEOTIDE SEQUENCE [LARGE SCALE GENOMIC DNA]</scope>
    <source>
        <strain evidence="4 5">AP103</strain>
    </source>
</reference>
<feature type="domain" description="YCII-related" evidence="2">
    <location>
        <begin position="6"/>
        <end position="111"/>
    </location>
</feature>
<dbReference type="STRING" id="1172194.WQQ_00980"/>
<dbReference type="InterPro" id="IPR005545">
    <property type="entry name" value="YCII"/>
</dbReference>
<evidence type="ECO:0000256" key="1">
    <source>
        <dbReference type="ARBA" id="ARBA00007689"/>
    </source>
</evidence>
<proteinExistence type="inferred from homology"/>
<dbReference type="EMBL" id="AKGD01000001">
    <property type="protein sequence ID" value="EIT69961.1"/>
    <property type="molecule type" value="Genomic_DNA"/>
</dbReference>
<sequence length="117" mass="12865">MPYTMLIIEPRGQRAERGPEQGAQVYEQMLAFGAQLKERGLLIEAQSLKTDSAGVRLQVRAGKRTLVDGPFSEAKEMIGGFFLLDCETREQALEIAAACPAAQYATIEIRENGPCFT</sequence>
<dbReference type="PATRIC" id="fig|1172194.4.peg.273"/>
<dbReference type="SUPFAM" id="SSF54909">
    <property type="entry name" value="Dimeric alpha+beta barrel"/>
    <property type="match status" value="1"/>
</dbReference>
<dbReference type="Proteomes" id="UP000003704">
    <property type="component" value="Unassembled WGS sequence"/>
</dbReference>
<comment type="similarity">
    <text evidence="1">Belongs to the YciI family.</text>
</comment>
<dbReference type="RefSeq" id="WP_007183244.1">
    <property type="nucleotide sequence ID" value="NZ_AKGD01000001.1"/>
</dbReference>
<keyword evidence="5" id="KW-1185">Reference proteome</keyword>
<dbReference type="OrthoDB" id="9807535at2"/>
<comment type="caution">
    <text evidence="4">The sequence shown here is derived from an EMBL/GenBank/DDBJ whole genome shotgun (WGS) entry which is preliminary data.</text>
</comment>
<evidence type="ECO:0000313" key="3">
    <source>
        <dbReference type="EMBL" id="EIT69961.1"/>
    </source>
</evidence>
<evidence type="ECO:0000313" key="5">
    <source>
        <dbReference type="Proteomes" id="UP000003704"/>
    </source>
</evidence>
<dbReference type="PANTHER" id="PTHR35174:SF3">
    <property type="entry name" value="BLL7171 PROTEIN"/>
    <property type="match status" value="1"/>
</dbReference>
<protein>
    <submittedName>
        <fullName evidence="4">DGPF domain protein</fullName>
    </submittedName>
</protein>
<dbReference type="InterPro" id="IPR011008">
    <property type="entry name" value="Dimeric_a/b-barrel"/>
</dbReference>
<reference evidence="4" key="2">
    <citation type="submission" date="2012-05" db="EMBL/GenBank/DDBJ databases">
        <authorList>
            <person name="Park J.-H."/>
            <person name="Zylstra G.J."/>
            <person name="Chae J.-C."/>
        </authorList>
    </citation>
    <scope>NUCLEOTIDE SEQUENCE</scope>
    <source>
        <strain evidence="4">AP103</strain>
    </source>
</reference>
<dbReference type="PANTHER" id="PTHR35174">
    <property type="entry name" value="BLL7171 PROTEIN-RELATED"/>
    <property type="match status" value="1"/>
</dbReference>
<dbReference type="Gene3D" id="3.30.70.1060">
    <property type="entry name" value="Dimeric alpha+beta barrel"/>
    <property type="match status" value="1"/>
</dbReference>